<evidence type="ECO:0000256" key="1">
    <source>
        <dbReference type="ARBA" id="ARBA00005352"/>
    </source>
</evidence>
<proteinExistence type="inferred from homology"/>
<dbReference type="EMBL" id="LGTL01000006">
    <property type="protein sequence ID" value="KPA81311.1"/>
    <property type="molecule type" value="Genomic_DNA"/>
</dbReference>
<dbReference type="VEuPathDB" id="TriTrypDB:LpyrH10_06_0830"/>
<keyword evidence="5" id="KW-1185">Reference proteome</keyword>
<dbReference type="PANTHER" id="PTHR13056">
    <property type="entry name" value="VACUOLAR FUSION PROTEIN CCZ1 HOMOLOG-RELATED"/>
    <property type="match status" value="1"/>
</dbReference>
<reference evidence="4 5" key="1">
    <citation type="submission" date="2015-07" db="EMBL/GenBank/DDBJ databases">
        <title>High-quality genome of monoxenous trypanosomatid Leptomonas pyrrhocoris.</title>
        <authorList>
            <person name="Flegontov P."/>
            <person name="Butenko A."/>
            <person name="Firsov S."/>
            <person name="Vlcek C."/>
            <person name="Logacheva M.D."/>
            <person name="Field M."/>
            <person name="Filatov D."/>
            <person name="Flegontova O."/>
            <person name="Gerasimov E."/>
            <person name="Jackson A.P."/>
            <person name="Kelly S."/>
            <person name="Opperdoes F."/>
            <person name="O'Reilly A."/>
            <person name="Votypka J."/>
            <person name="Yurchenko V."/>
            <person name="Lukes J."/>
        </authorList>
    </citation>
    <scope>NUCLEOTIDE SEQUENCE [LARGE SCALE GENOMIC DNA]</scope>
    <source>
        <strain evidence="4">H10</strain>
    </source>
</reference>
<dbReference type="InterPro" id="IPR013176">
    <property type="entry name" value="Ccz1"/>
</dbReference>
<feature type="domain" description="CCZ1/INTU/HSP4 first Longin" evidence="3">
    <location>
        <begin position="14"/>
        <end position="122"/>
    </location>
</feature>
<evidence type="ECO:0000313" key="5">
    <source>
        <dbReference type="Proteomes" id="UP000037923"/>
    </source>
</evidence>
<dbReference type="InterPro" id="IPR043987">
    <property type="entry name" value="CCZ1/INTU/HSP4_longin_1"/>
</dbReference>
<dbReference type="OMA" id="SAQDWAH"/>
<dbReference type="OrthoDB" id="240546at2759"/>
<sequence length="531" mass="57758">MSLSSSLSAAPLISLAVYCPLLSQDKEERAQDNILFFFPPHTNPSKQMNQVGFCIAMSSLAGRFGVRFSNRQTIRKQRSSVCLCSPVADLWASAHVRGGYSEAETTHQLLQLSFALFELLYGRTLLRLLTELPCATEAVEGPFDEASGSTTSHVGDVNEGRARLQSFFTKCAYFISDVLAAQQRTLTGTTAMSCPPSPSMTSTQWAQFLCGEAILGFPLHHVNARQLPRRQLGGVEDAVHRVLRPRAWACARVDALRPEPDELPRCCVFCLPSLYVLMADSRLSCRVLQAVKFYLVLYAPIANSSFRCHLPGAGPCDVAVWREENLLVVILEAQRCQAAGLSSPAEPTLMNSTDAPGAAATPPPPSASSFSASLLQCASAIGIEVRHLLVRTTAGLATPTERDEYWLSTCDITRHEAQYTTAAASLSPTSDASPNVLVLRLRLVGGVVEGTSLVKVWPGLIDHIRTIIHSTKLTMAASSSGDGVWGCWTRWCSIWIYLRFAGSTVAVLAWRSPVSIRLLSHDAKRALLLPL</sequence>
<dbReference type="AlphaFoldDB" id="A0A0N0DW48"/>
<evidence type="ECO:0000256" key="2">
    <source>
        <dbReference type="SAM" id="SignalP"/>
    </source>
</evidence>
<evidence type="ECO:0000313" key="4">
    <source>
        <dbReference type="EMBL" id="KPA81311.1"/>
    </source>
</evidence>
<organism evidence="4 5">
    <name type="scientific">Leptomonas pyrrhocoris</name>
    <name type="common">Firebug parasite</name>
    <dbReference type="NCBI Taxonomy" id="157538"/>
    <lineage>
        <taxon>Eukaryota</taxon>
        <taxon>Discoba</taxon>
        <taxon>Euglenozoa</taxon>
        <taxon>Kinetoplastea</taxon>
        <taxon>Metakinetoplastina</taxon>
        <taxon>Trypanosomatida</taxon>
        <taxon>Trypanosomatidae</taxon>
        <taxon>Leishmaniinae</taxon>
        <taxon>Leptomonas</taxon>
    </lineage>
</organism>
<protein>
    <recommendedName>
        <fullName evidence="3">CCZ1/INTU/HSP4 first Longin domain-containing protein</fullName>
    </recommendedName>
</protein>
<dbReference type="PANTHER" id="PTHR13056:SF0">
    <property type="entry name" value="VACUOLAR FUSION PROTEIN CCZ1 HOMOLOG-RELATED"/>
    <property type="match status" value="1"/>
</dbReference>
<evidence type="ECO:0000259" key="3">
    <source>
        <dbReference type="Pfam" id="PF19031"/>
    </source>
</evidence>
<name>A0A0N0DW48_LEPPY</name>
<dbReference type="GO" id="GO:0035658">
    <property type="term" value="C:Mon1-Ccz1 complex"/>
    <property type="evidence" value="ECO:0007669"/>
    <property type="project" value="InterPro"/>
</dbReference>
<feature type="chain" id="PRO_5005846950" description="CCZ1/INTU/HSP4 first Longin domain-containing protein" evidence="2">
    <location>
        <begin position="17"/>
        <end position="531"/>
    </location>
</feature>
<gene>
    <name evidence="4" type="ORF">ABB37_03713</name>
</gene>
<dbReference type="GeneID" id="26904004"/>
<dbReference type="GO" id="GO:0016192">
    <property type="term" value="P:vesicle-mediated transport"/>
    <property type="evidence" value="ECO:0007669"/>
    <property type="project" value="InterPro"/>
</dbReference>
<dbReference type="Proteomes" id="UP000037923">
    <property type="component" value="Unassembled WGS sequence"/>
</dbReference>
<dbReference type="RefSeq" id="XP_015659750.1">
    <property type="nucleotide sequence ID" value="XM_015801130.1"/>
</dbReference>
<feature type="signal peptide" evidence="2">
    <location>
        <begin position="1"/>
        <end position="16"/>
    </location>
</feature>
<comment type="caution">
    <text evidence="4">The sequence shown here is derived from an EMBL/GenBank/DDBJ whole genome shotgun (WGS) entry which is preliminary data.</text>
</comment>
<keyword evidence="2" id="KW-0732">Signal</keyword>
<dbReference type="Pfam" id="PF19031">
    <property type="entry name" value="Intu_longin_1"/>
    <property type="match status" value="1"/>
</dbReference>
<comment type="similarity">
    <text evidence="1">Belongs to the CCZ1 family.</text>
</comment>
<accession>A0A0N0DW48</accession>